<dbReference type="Pfam" id="PF13550">
    <property type="entry name" value="Phage-tail_3"/>
    <property type="match status" value="1"/>
</dbReference>
<keyword evidence="1" id="KW-0472">Membrane</keyword>
<accession>A0ABT9Y8C5</accession>
<comment type="caution">
    <text evidence="4">The sequence shown here is derived from an EMBL/GenBank/DDBJ whole genome shotgun (WGS) entry which is preliminary data.</text>
</comment>
<dbReference type="InterPro" id="IPR053171">
    <property type="entry name" value="Viral_Tip_Attach_Protein"/>
</dbReference>
<dbReference type="Proteomes" id="UP001239167">
    <property type="component" value="Unassembled WGS sequence"/>
</dbReference>
<name>A0ABT9Y8C5_9FIRM</name>
<sequence length="1234" mass="136928">MIEIIIVKNPFEPHFKAIRREEFVAGKTVKEYYPDADIFVVNGELIKQPEKRKIIKDNTQIIVTQHIGGGGGLGKILGYVATIALIAYTGNIAAGGWAVGNVGFFAAGHLGAILASGAVMYLGGRLINSVFPQKSAAATINNSDTTQTYGWDIPTPTAAEGNVMGITFGECIPQAQVLTQHVETVNSQQYLNLLLCGGIGPVDEIKNIRIGNNDIGNYTDVQIETKLGTNDQDSISFFNNNPIDQSVSLELGSSPLIQTTNSEKAVSLEVTMEWSGGLFKINDDGSYTSTTVTIALMYRQKGTTAWNSWNASWSITAAQSSLVAQSIRIDGLPEAQYEIRAEMISRDTSSRASTITRWALLTSYENGKYCRQGKVLVALRILATNQLSGGVPSVNWRQVRNNVWVFNPDSGVYEQRSAKNPIWAAYDILHQCYYLKNINTGSYEYVVEGIDKSRLIKYWDQWVDAAAYADEMILNNDGEQEKRFEFDAFFDTSEKRITQAQKAATVGHATILSHGNDIGIVVDKPGTVCQIFGEGRTTVSSVKGSFTSLDERAKEINVTYNDIDNDFKNTQFLTRSQTWNDSDQDNTTDLTLFGVARRSQAWREAIRSLATNERQLQDIEFSADINAMVSEFGDIIGFNHAVSQIGIASGRIVAVSDNTIQLDKEITLSSALLYEIIIQRYDDTIVKKSIVSQDATTNLLEIQVPFSSDEKPQQYDVYCLGETEKAVKPFRVINISRDGDQLCNIKAVEYDEAVYSDSLDYSKYPVIDYTPPNSQPEVDSLSAAEETYMQRDGTTISNINVSWSLQRGQSVDEFVVGLSENGVSYQTAKTTNDMKCIIENVKTYITYYVHVYTVKDGIVSKGQTVSVYITGKDAPPQDISKLYIIQSGEYLTASIIENDDPDINYYELRTGVTWTTSTIVGTFTGNSYKFEALNEGTQTFWIKAVDNSGNYSLNATKATVNVINLPTKNIIFQRTENLADWNITNMYMDQFGALNAFSDSVPIGSLEFFSDIFKQLSFSKICTAYVPIIDLGPNIVDTACFWIDQWGVLYVKSNETIETLAKFGDMFGNGPWTPIDVKYLASTFMSIKLKSNAGDDIVITQDYRTSVDGKAWSDWISSTHRQFYGRYIQIRLAGQSLSGLNQLKISGAETDIDVPDTEEIIENIEVPAAIKHISFKQKFFTVPSSVALFTSDLNSKQATWRMSNLDADGFDLEILDDSGNNMAGMLIRADIRGY</sequence>
<feature type="domain" description="Tip attachment protein J" evidence="2">
    <location>
        <begin position="541"/>
        <end position="656"/>
    </location>
</feature>
<evidence type="ECO:0000259" key="3">
    <source>
        <dbReference type="Pfam" id="PF24801"/>
    </source>
</evidence>
<evidence type="ECO:0000259" key="2">
    <source>
        <dbReference type="Pfam" id="PF13550"/>
    </source>
</evidence>
<keyword evidence="1" id="KW-0812">Transmembrane</keyword>
<dbReference type="InterPro" id="IPR055385">
    <property type="entry name" value="GpJ_HDII-ins2"/>
</dbReference>
<dbReference type="Gene3D" id="2.60.40.10">
    <property type="entry name" value="Immunoglobulins"/>
    <property type="match status" value="1"/>
</dbReference>
<dbReference type="PANTHER" id="PTHR36251">
    <property type="entry name" value="FELS-1 PROPHAGE HOST SPECIFICITY PROTEIN-RELATED"/>
    <property type="match status" value="1"/>
</dbReference>
<dbReference type="Pfam" id="PF24801">
    <property type="entry name" value="FNIII-A_GpJ"/>
    <property type="match status" value="1"/>
</dbReference>
<proteinExistence type="predicted"/>
<dbReference type="InterPro" id="IPR032876">
    <property type="entry name" value="J_dom"/>
</dbReference>
<organism evidence="4 5">
    <name type="scientific">Pectinatus haikarae</name>
    <dbReference type="NCBI Taxonomy" id="349096"/>
    <lineage>
        <taxon>Bacteria</taxon>
        <taxon>Bacillati</taxon>
        <taxon>Bacillota</taxon>
        <taxon>Negativicutes</taxon>
        <taxon>Selenomonadales</taxon>
        <taxon>Selenomonadaceae</taxon>
        <taxon>Pectinatus</taxon>
    </lineage>
</organism>
<dbReference type="RefSeq" id="WP_307224217.1">
    <property type="nucleotide sequence ID" value="NZ_CP116940.1"/>
</dbReference>
<feature type="transmembrane region" description="Helical" evidence="1">
    <location>
        <begin position="76"/>
        <end position="98"/>
    </location>
</feature>
<feature type="transmembrane region" description="Helical" evidence="1">
    <location>
        <begin position="104"/>
        <end position="124"/>
    </location>
</feature>
<keyword evidence="5" id="KW-1185">Reference proteome</keyword>
<evidence type="ECO:0000256" key="1">
    <source>
        <dbReference type="SAM" id="Phobius"/>
    </source>
</evidence>
<feature type="domain" description="Tip attachment protein J HDII-ins2" evidence="3">
    <location>
        <begin position="244"/>
        <end position="364"/>
    </location>
</feature>
<protein>
    <submittedName>
        <fullName evidence="4">Phage tail protein</fullName>
    </submittedName>
</protein>
<reference evidence="4 5" key="1">
    <citation type="submission" date="2023-07" db="EMBL/GenBank/DDBJ databases">
        <title>Genomic Encyclopedia of Type Strains, Phase IV (KMG-IV): sequencing the most valuable type-strain genomes for metagenomic binning, comparative biology and taxonomic classification.</title>
        <authorList>
            <person name="Goeker M."/>
        </authorList>
    </citation>
    <scope>NUCLEOTIDE SEQUENCE [LARGE SCALE GENOMIC DNA]</scope>
    <source>
        <strain evidence="4 5">DSM 16980</strain>
    </source>
</reference>
<dbReference type="InterPro" id="IPR013783">
    <property type="entry name" value="Ig-like_fold"/>
</dbReference>
<keyword evidence="1" id="KW-1133">Transmembrane helix</keyword>
<evidence type="ECO:0000313" key="5">
    <source>
        <dbReference type="Proteomes" id="UP001239167"/>
    </source>
</evidence>
<dbReference type="EMBL" id="JAUSUE010000012">
    <property type="protein sequence ID" value="MDQ0204062.1"/>
    <property type="molecule type" value="Genomic_DNA"/>
</dbReference>
<evidence type="ECO:0000313" key="4">
    <source>
        <dbReference type="EMBL" id="MDQ0204062.1"/>
    </source>
</evidence>
<dbReference type="PANTHER" id="PTHR36251:SF2">
    <property type="entry name" value="GIFSY-2 PROPHAGE HOST SPECIFICITY PROTEIN J, PHAGE LAMBDA"/>
    <property type="match status" value="1"/>
</dbReference>
<gene>
    <name evidence="4" type="ORF">J2S01_001784</name>
</gene>